<dbReference type="InterPro" id="IPR032466">
    <property type="entry name" value="Metal_Hydrolase"/>
</dbReference>
<dbReference type="SUPFAM" id="SSF51556">
    <property type="entry name" value="Metallo-dependent hydrolases"/>
    <property type="match status" value="1"/>
</dbReference>
<dbReference type="InterPro" id="IPR052350">
    <property type="entry name" value="Metallo-dep_Lactonases"/>
</dbReference>
<name>A0A7G5II79_9SPHN</name>
<dbReference type="GO" id="GO:0016787">
    <property type="term" value="F:hydrolase activity"/>
    <property type="evidence" value="ECO:0007669"/>
    <property type="project" value="UniProtKB-KW"/>
</dbReference>
<dbReference type="PANTHER" id="PTHR43569:SF1">
    <property type="entry name" value="BLL3371 PROTEIN"/>
    <property type="match status" value="1"/>
</dbReference>
<evidence type="ECO:0000256" key="1">
    <source>
        <dbReference type="ARBA" id="ARBA00038310"/>
    </source>
</evidence>
<evidence type="ECO:0000313" key="3">
    <source>
        <dbReference type="EMBL" id="QMW23071.1"/>
    </source>
</evidence>
<proteinExistence type="inferred from homology"/>
<sequence length="292" mass="30648">MIVDGHHHFWHLNEVHYPWLAAAGTPRFFGDPDPIRRDYGVPEFRADHAHVDVRASVHIQVGAADAFAETAWVARHAAAQGWPVGIVAAADLTAATLADDLARHAALADGRLRGVRQIVARHPSEDGPGAGALLRDPAFARGLETLAAAGLRFDLQLTGELLAEAAAVFGAVPALRVALCHAGSPWDASEGGMARWREGLHAFAALPGAVVKLSGLGMLRRDGAGVGAIADGLLAAFGTARMIWGSNCPVDALHRPWQALYAEARALVPAAGREAVFGGNAAAFYDLDTKTP</sequence>
<accession>A0A7G5II79</accession>
<dbReference type="KEGG" id="sand:H3309_00705"/>
<dbReference type="PANTHER" id="PTHR43569">
    <property type="entry name" value="AMIDOHYDROLASE"/>
    <property type="match status" value="1"/>
</dbReference>
<protein>
    <submittedName>
        <fullName evidence="3">Amidohydrolase family protein</fullName>
    </submittedName>
</protein>
<organism evidence="3 4">
    <name type="scientific">Sandaracinobacteroides saxicola</name>
    <dbReference type="NCBI Taxonomy" id="2759707"/>
    <lineage>
        <taxon>Bacteria</taxon>
        <taxon>Pseudomonadati</taxon>
        <taxon>Pseudomonadota</taxon>
        <taxon>Alphaproteobacteria</taxon>
        <taxon>Sphingomonadales</taxon>
        <taxon>Sphingosinicellaceae</taxon>
        <taxon>Sandaracinobacteroides</taxon>
    </lineage>
</organism>
<evidence type="ECO:0000259" key="2">
    <source>
        <dbReference type="Pfam" id="PF04909"/>
    </source>
</evidence>
<reference evidence="3 4" key="1">
    <citation type="submission" date="2020-07" db="EMBL/GenBank/DDBJ databases">
        <title>Complete genome sequence for Sandaracinobacter sp. M6.</title>
        <authorList>
            <person name="Tang Y."/>
            <person name="Liu Q."/>
            <person name="Guo Z."/>
            <person name="Lei P."/>
            <person name="Huang B."/>
        </authorList>
    </citation>
    <scope>NUCLEOTIDE SEQUENCE [LARGE SCALE GENOMIC DNA]</scope>
    <source>
        <strain evidence="3 4">M6</strain>
    </source>
</reference>
<feature type="domain" description="Amidohydrolase-related" evidence="2">
    <location>
        <begin position="3"/>
        <end position="287"/>
    </location>
</feature>
<dbReference type="Gene3D" id="3.20.20.140">
    <property type="entry name" value="Metal-dependent hydrolases"/>
    <property type="match status" value="1"/>
</dbReference>
<dbReference type="Pfam" id="PF04909">
    <property type="entry name" value="Amidohydro_2"/>
    <property type="match status" value="1"/>
</dbReference>
<gene>
    <name evidence="3" type="ORF">H3309_00705</name>
</gene>
<dbReference type="EMBL" id="CP059851">
    <property type="protein sequence ID" value="QMW23071.1"/>
    <property type="molecule type" value="Genomic_DNA"/>
</dbReference>
<keyword evidence="4" id="KW-1185">Reference proteome</keyword>
<evidence type="ECO:0000313" key="4">
    <source>
        <dbReference type="Proteomes" id="UP000515292"/>
    </source>
</evidence>
<dbReference type="RefSeq" id="WP_182296562.1">
    <property type="nucleotide sequence ID" value="NZ_CP059851.1"/>
</dbReference>
<comment type="similarity">
    <text evidence="1">Belongs to the metallo-dependent hydrolases superfamily.</text>
</comment>
<keyword evidence="3" id="KW-0378">Hydrolase</keyword>
<dbReference type="InterPro" id="IPR006680">
    <property type="entry name" value="Amidohydro-rel"/>
</dbReference>
<dbReference type="AlphaFoldDB" id="A0A7G5II79"/>
<dbReference type="Proteomes" id="UP000515292">
    <property type="component" value="Chromosome"/>
</dbReference>